<reference evidence="8" key="1">
    <citation type="submission" date="2021-04" db="EMBL/GenBank/DDBJ databases">
        <authorList>
            <consortium name="Wellcome Sanger Institute Data Sharing"/>
        </authorList>
    </citation>
    <scope>NUCLEOTIDE SEQUENCE [LARGE SCALE GENOMIC DNA]</scope>
</reference>
<dbReference type="Proteomes" id="UP000472265">
    <property type="component" value="Chromosome 23"/>
</dbReference>
<evidence type="ECO:0000256" key="4">
    <source>
        <dbReference type="ARBA" id="ARBA00022490"/>
    </source>
</evidence>
<evidence type="ECO:0000313" key="9">
    <source>
        <dbReference type="Proteomes" id="UP000472265"/>
    </source>
</evidence>
<feature type="signal peptide" evidence="7">
    <location>
        <begin position="1"/>
        <end position="19"/>
    </location>
</feature>
<dbReference type="OrthoDB" id="6424451at2759"/>
<dbReference type="Gene3D" id="3.20.80.10">
    <property type="entry name" value="Regulatory factor, effector binding domain"/>
    <property type="match status" value="1"/>
</dbReference>
<keyword evidence="4" id="KW-0963">Cytoplasm</keyword>
<dbReference type="GO" id="GO:0005737">
    <property type="term" value="C:cytoplasm"/>
    <property type="evidence" value="ECO:0007669"/>
    <property type="project" value="UniProtKB-SubCell"/>
</dbReference>
<dbReference type="AlphaFoldDB" id="A0A671XI97"/>
<feature type="chain" id="PRO_5025391927" description="Heme-binding protein 1" evidence="7">
    <location>
        <begin position="20"/>
        <end position="226"/>
    </location>
</feature>
<organism evidence="8 9">
    <name type="scientific">Sparus aurata</name>
    <name type="common">Gilthead sea bream</name>
    <dbReference type="NCBI Taxonomy" id="8175"/>
    <lineage>
        <taxon>Eukaryota</taxon>
        <taxon>Metazoa</taxon>
        <taxon>Chordata</taxon>
        <taxon>Craniata</taxon>
        <taxon>Vertebrata</taxon>
        <taxon>Euteleostomi</taxon>
        <taxon>Actinopterygii</taxon>
        <taxon>Neopterygii</taxon>
        <taxon>Teleostei</taxon>
        <taxon>Neoteleostei</taxon>
        <taxon>Acanthomorphata</taxon>
        <taxon>Eupercaria</taxon>
        <taxon>Spariformes</taxon>
        <taxon>Sparidae</taxon>
        <taxon>Sparus</taxon>
    </lineage>
</organism>
<dbReference type="PANTHER" id="PTHR11220:SF1">
    <property type="entry name" value="HEME-BINDING PROTEIN 2"/>
    <property type="match status" value="1"/>
</dbReference>
<dbReference type="GeneTree" id="ENSGT00940000163377"/>
<dbReference type="InterPro" id="IPR006917">
    <property type="entry name" value="SOUL_heme-bd"/>
</dbReference>
<reference evidence="8" key="3">
    <citation type="submission" date="2025-09" db="UniProtKB">
        <authorList>
            <consortium name="Ensembl"/>
        </authorList>
    </citation>
    <scope>IDENTIFICATION</scope>
</reference>
<accession>A0A671XI97</accession>
<protein>
    <recommendedName>
        <fullName evidence="6">Heme-binding protein 1</fullName>
    </recommendedName>
</protein>
<dbReference type="OMA" id="HCEVWYV"/>
<dbReference type="Ensembl" id="ENSSAUT00010052580.1">
    <property type="protein sequence ID" value="ENSSAUP00010049981.1"/>
    <property type="gene ID" value="ENSSAUG00010020857.1"/>
</dbReference>
<evidence type="ECO:0000256" key="7">
    <source>
        <dbReference type="SAM" id="SignalP"/>
    </source>
</evidence>
<reference evidence="8" key="2">
    <citation type="submission" date="2025-08" db="UniProtKB">
        <authorList>
            <consortium name="Ensembl"/>
        </authorList>
    </citation>
    <scope>IDENTIFICATION</scope>
</reference>
<dbReference type="FunFam" id="3.20.80.10:FF:000003">
    <property type="entry name" value="Heme-binding protein 1"/>
    <property type="match status" value="1"/>
</dbReference>
<name>A0A671XI97_SPAAU</name>
<dbReference type="InParanoid" id="A0A671XI97"/>
<comment type="function">
    <text evidence="5">May bind free porphyrinogens that may be present in the cell and thus facilitate removal of these potentially toxic compound. Binds with a high affinity to one molecule of heme or porphyrins. It binds metalloporphyrins, free porphyrins and N-methylprotoporphyrin with similar affinities.</text>
</comment>
<evidence type="ECO:0000256" key="1">
    <source>
        <dbReference type="ARBA" id="ARBA00004496"/>
    </source>
</evidence>
<keyword evidence="9" id="KW-1185">Reference proteome</keyword>
<evidence type="ECO:0000256" key="5">
    <source>
        <dbReference type="ARBA" id="ARBA00037673"/>
    </source>
</evidence>
<gene>
    <name evidence="8" type="primary">soul5</name>
</gene>
<dbReference type="PANTHER" id="PTHR11220">
    <property type="entry name" value="HEME-BINDING PROTEIN-RELATED"/>
    <property type="match status" value="1"/>
</dbReference>
<dbReference type="SUPFAM" id="SSF55136">
    <property type="entry name" value="Probable bacterial effector-binding domain"/>
    <property type="match status" value="1"/>
</dbReference>
<evidence type="ECO:0000256" key="6">
    <source>
        <dbReference type="ARBA" id="ARBA00040755"/>
    </source>
</evidence>
<dbReference type="Pfam" id="PF04832">
    <property type="entry name" value="SOUL"/>
    <property type="match status" value="1"/>
</dbReference>
<sequence>MMMFLAGLVGFLLVLTAEARVGNSSELAFCTETEQCLVFDPVCKTPQYEVRHYGSAKWVTTDETHYIMEFASMRAFRRLFKYITGDNVEGKKIEMTAPVLMKMPDDKRFWQAGVYKMGFLLPAEHQQNPPNPTDDSVSIVTLPAMKVYVKTYGGWMTSYSDKSNANSLSSALDLVGAKYKKDFHYAAGYNSPMTWFKRHNEVWYVVEDEPECSSSSEEDMDMSPFA</sequence>
<evidence type="ECO:0000256" key="2">
    <source>
        <dbReference type="ARBA" id="ARBA00009817"/>
    </source>
</evidence>
<comment type="similarity">
    <text evidence="2">Belongs to the HEBP family.</text>
</comment>
<evidence type="ECO:0000313" key="8">
    <source>
        <dbReference type="Ensembl" id="ENSSAUP00010049981.1"/>
    </source>
</evidence>
<comment type="subcellular location">
    <subcellularLocation>
        <location evidence="1">Cytoplasm</location>
    </subcellularLocation>
</comment>
<proteinExistence type="inferred from homology"/>
<comment type="subunit">
    <text evidence="3">Monomer.</text>
</comment>
<keyword evidence="7" id="KW-0732">Signal</keyword>
<dbReference type="InterPro" id="IPR011256">
    <property type="entry name" value="Reg_factor_effector_dom_sf"/>
</dbReference>
<dbReference type="GO" id="GO:0020037">
    <property type="term" value="F:heme binding"/>
    <property type="evidence" value="ECO:0007669"/>
    <property type="project" value="TreeGrafter"/>
</dbReference>
<evidence type="ECO:0000256" key="3">
    <source>
        <dbReference type="ARBA" id="ARBA00011245"/>
    </source>
</evidence>